<dbReference type="InterPro" id="IPR050164">
    <property type="entry name" value="Peptidase_C19"/>
</dbReference>
<dbReference type="InterPro" id="IPR001394">
    <property type="entry name" value="Peptidase_C19_UCH"/>
</dbReference>
<evidence type="ECO:0000259" key="17">
    <source>
        <dbReference type="PROSITE" id="PS50235"/>
    </source>
</evidence>
<keyword evidence="20" id="KW-1185">Reference proteome</keyword>
<dbReference type="EMBL" id="JAXIOK010000012">
    <property type="protein sequence ID" value="KAK4757485.1"/>
    <property type="molecule type" value="Genomic_DNA"/>
</dbReference>
<name>A0AAN7JYR9_9MYRT</name>
<evidence type="ECO:0000256" key="3">
    <source>
        <dbReference type="ARBA" id="ARBA00009085"/>
    </source>
</evidence>
<accession>A0AAN7JYR9</accession>
<comment type="function">
    <text evidence="11">Recognizes and hydrolyzes the peptide bond at the C-terminal Gly of ubiquitin. Involved in the processing of poly-ubiquitin precursors as well as that of ubiquitinated proteins. Deubiquitinates H2BK143ub1 of histone H2B.</text>
</comment>
<dbReference type="GO" id="GO:0005829">
    <property type="term" value="C:cytosol"/>
    <property type="evidence" value="ECO:0007669"/>
    <property type="project" value="TreeGrafter"/>
</dbReference>
<comment type="subcellular location">
    <subcellularLocation>
        <location evidence="2">Nucleus</location>
    </subcellularLocation>
</comment>
<dbReference type="GO" id="GO:0005634">
    <property type="term" value="C:nucleus"/>
    <property type="evidence" value="ECO:0007669"/>
    <property type="project" value="UniProtKB-SubCell"/>
</dbReference>
<dbReference type="InterPro" id="IPR044743">
    <property type="entry name" value="Ubl_USP48"/>
</dbReference>
<dbReference type="AlphaFoldDB" id="A0AAN7JYR9"/>
<dbReference type="Gene3D" id="3.90.70.10">
    <property type="entry name" value="Cysteine proteinases"/>
    <property type="match status" value="1"/>
</dbReference>
<protein>
    <recommendedName>
        <fullName evidence="12">Ubiquitin carboxyl-terminal hydrolase 26</fullName>
        <ecNumber evidence="4">3.4.19.12</ecNumber>
    </recommendedName>
    <alternativeName>
        <fullName evidence="15">Deubiquitinating enzyme 26</fullName>
    </alternativeName>
    <alternativeName>
        <fullName evidence="13">Ubiquitin thioesterase 26</fullName>
    </alternativeName>
    <alternativeName>
        <fullName evidence="14">Ubiquitin-specific-processing protease 26</fullName>
    </alternativeName>
</protein>
<keyword evidence="9" id="KW-0788">Thiol protease</keyword>
<dbReference type="InterPro" id="IPR006615">
    <property type="entry name" value="Pept_C19_DUSP"/>
</dbReference>
<dbReference type="InterPro" id="IPR035927">
    <property type="entry name" value="DUSP-like_sf"/>
</dbReference>
<feature type="domain" description="USP" evidence="17">
    <location>
        <begin position="107"/>
        <end position="430"/>
    </location>
</feature>
<dbReference type="PROSITE" id="PS51283">
    <property type="entry name" value="DUSP"/>
    <property type="match status" value="3"/>
</dbReference>
<dbReference type="CDD" id="cd01795">
    <property type="entry name" value="Ubl_USP48"/>
    <property type="match status" value="1"/>
</dbReference>
<feature type="domain" description="DUSP" evidence="18">
    <location>
        <begin position="727"/>
        <end position="849"/>
    </location>
</feature>
<dbReference type="InterPro" id="IPR028889">
    <property type="entry name" value="USP"/>
</dbReference>
<evidence type="ECO:0000256" key="11">
    <source>
        <dbReference type="ARBA" id="ARBA00056392"/>
    </source>
</evidence>
<evidence type="ECO:0000256" key="12">
    <source>
        <dbReference type="ARBA" id="ARBA00071636"/>
    </source>
</evidence>
<evidence type="ECO:0000256" key="15">
    <source>
        <dbReference type="ARBA" id="ARBA00082179"/>
    </source>
</evidence>
<feature type="region of interest" description="Disordered" evidence="16">
    <location>
        <begin position="388"/>
        <end position="412"/>
    </location>
</feature>
<organism evidence="19 20">
    <name type="scientific">Trapa incisa</name>
    <dbReference type="NCBI Taxonomy" id="236973"/>
    <lineage>
        <taxon>Eukaryota</taxon>
        <taxon>Viridiplantae</taxon>
        <taxon>Streptophyta</taxon>
        <taxon>Embryophyta</taxon>
        <taxon>Tracheophyta</taxon>
        <taxon>Spermatophyta</taxon>
        <taxon>Magnoliopsida</taxon>
        <taxon>eudicotyledons</taxon>
        <taxon>Gunneridae</taxon>
        <taxon>Pentapetalae</taxon>
        <taxon>rosids</taxon>
        <taxon>malvids</taxon>
        <taxon>Myrtales</taxon>
        <taxon>Lythraceae</taxon>
        <taxon>Trapa</taxon>
    </lineage>
</organism>
<dbReference type="PROSITE" id="PS00972">
    <property type="entry name" value="USP_1"/>
    <property type="match status" value="1"/>
</dbReference>
<dbReference type="FunFam" id="3.90.70.10:FF:000049">
    <property type="entry name" value="ubiquitin carboxyl-terminal hydrolase 48"/>
    <property type="match status" value="1"/>
</dbReference>
<evidence type="ECO:0000256" key="4">
    <source>
        <dbReference type="ARBA" id="ARBA00012759"/>
    </source>
</evidence>
<dbReference type="InterPro" id="IPR038765">
    <property type="entry name" value="Papain-like_cys_pep_sf"/>
</dbReference>
<sequence length="1065" mass="120409">MSRPSTRGKNKRPKVDNNVDMPSEVLRKIHAQDEITEEDINKLYNIWKPVCQGCRVNSKDNPNCFCGLIPSANGSRKAGLWKKMSEILHALGPDPSMDIRASFEFPAGLTNLGATCYANSILQCLYMNALFRRGVFSIEPDLLKQQPVLNQLMWLFAQLSLSKRSFVESEPFIKTLELDNEVQQDSHEFLTLLLSLLERCLSHSKNAAVRTIVQDLFRGGVSHVTTCSKCGNDSEVSSKVEDFYELELNVQGLKSLKDSLDDYLNVEELSGDNQYFCDSCKQRVDATRSIKLRSLPEVLNIQLKRCVFLPKTTTRKKITSAFCFPRELDMKERLSDPAQGDLVYVLSAVLIHKGNAVNTGHYIAHIKDEKSGLWWRFDDENVSKLGYHPFGEGSSKQSRNGQSDAPSQSINSDVETFTSNDAYMLMYSLRRSKMNCLKNPINGESMDKADFTGLSDDISVPSDLSEEIKNSNAIIIDVCDQYKLGKDNVVDEIMKRREEVRSILSEAPVQSNDEPYFWISTNWLREWSDNVTSPPTLDNSTIQCDHGKLPFSKVSFAKRLSARAWSKLLTLYNGGPVFSNQDYCKACVMDSAHNLVSGESYRDKRKLMKQFADAALSGNCTDGTYYISKAWLQQWVKRKVLDAPCEADAGPTVPICCPHGQLLPEQAPGAKRLLVPKNLWLFFQEDAVRVKPDDSIGCPTFHMDSEQCSHCYNEIYQVAGLEDSLRERKNNERRNHEKLAVAKSIPLFPQCTYYLLPSSWLAIWRGYVNASSKSSSSTMEPESLDIVLDQLKCKHLRILERPLDLVYKRGTIFQRVSNTDGLTIITENDWSCFCKEWGCSEEKGISATIECPEFALNNVDACKEISIIEEQLNSHDEANDKYDDKQLTIRTFPEVCEDCIGERASCELMRKLNYTDQDIHVVFIQGKEVPKSVLEASETSFDPDRRISKRPRKTIAGNVVNLKVSGSTSIYQLKMMIWESLGVVKENQILHKGHAKIEGESGTLADFNIFPGDTLWVRDSKIHENRDIADEIGERVDPQHTQEGFRGTLLTADFSSQVVEKEPVV</sequence>
<dbReference type="GO" id="GO:0004843">
    <property type="term" value="F:cysteine-type deubiquitinase activity"/>
    <property type="evidence" value="ECO:0007669"/>
    <property type="project" value="UniProtKB-EC"/>
</dbReference>
<dbReference type="CDD" id="cd02668">
    <property type="entry name" value="Peptidase_C19L"/>
    <property type="match status" value="1"/>
</dbReference>
<evidence type="ECO:0000256" key="10">
    <source>
        <dbReference type="ARBA" id="ARBA00023242"/>
    </source>
</evidence>
<dbReference type="Pfam" id="PF00443">
    <property type="entry name" value="UCH"/>
    <property type="match status" value="1"/>
</dbReference>
<dbReference type="InterPro" id="IPR018200">
    <property type="entry name" value="USP_CS"/>
</dbReference>
<dbReference type="SMART" id="SM00695">
    <property type="entry name" value="DUSP"/>
    <property type="match status" value="1"/>
</dbReference>
<evidence type="ECO:0000313" key="19">
    <source>
        <dbReference type="EMBL" id="KAK4757485.1"/>
    </source>
</evidence>
<dbReference type="Proteomes" id="UP001345219">
    <property type="component" value="Chromosome 15"/>
</dbReference>
<comment type="caution">
    <text evidence="19">The sequence shown here is derived from an EMBL/GenBank/DDBJ whole genome shotgun (WGS) entry which is preliminary data.</text>
</comment>
<dbReference type="SUPFAM" id="SSF143791">
    <property type="entry name" value="DUSP-like"/>
    <property type="match status" value="1"/>
</dbReference>
<dbReference type="EC" id="3.4.19.12" evidence="4"/>
<evidence type="ECO:0000259" key="18">
    <source>
        <dbReference type="PROSITE" id="PS51283"/>
    </source>
</evidence>
<comment type="similarity">
    <text evidence="3">Belongs to the peptidase C19 family.</text>
</comment>
<keyword evidence="7" id="KW-0833">Ubl conjugation pathway</keyword>
<evidence type="ECO:0000256" key="16">
    <source>
        <dbReference type="SAM" id="MobiDB-lite"/>
    </source>
</evidence>
<evidence type="ECO:0000256" key="6">
    <source>
        <dbReference type="ARBA" id="ARBA00022737"/>
    </source>
</evidence>
<keyword evidence="10" id="KW-0539">Nucleus</keyword>
<proteinExistence type="inferred from homology"/>
<keyword evidence="8" id="KW-0378">Hydrolase</keyword>
<feature type="compositionally biased region" description="Basic residues" evidence="16">
    <location>
        <begin position="1"/>
        <end position="12"/>
    </location>
</feature>
<keyword evidence="5" id="KW-0645">Protease</keyword>
<feature type="domain" description="DUSP" evidence="18">
    <location>
        <begin position="599"/>
        <end position="701"/>
    </location>
</feature>
<dbReference type="Gene3D" id="3.30.2230.10">
    <property type="entry name" value="DUSP-like"/>
    <property type="match status" value="1"/>
</dbReference>
<reference evidence="19 20" key="1">
    <citation type="journal article" date="2023" name="Hortic Res">
        <title>Pangenome of water caltrop reveals structural variations and asymmetric subgenome divergence after allopolyploidization.</title>
        <authorList>
            <person name="Zhang X."/>
            <person name="Chen Y."/>
            <person name="Wang L."/>
            <person name="Yuan Y."/>
            <person name="Fang M."/>
            <person name="Shi L."/>
            <person name="Lu R."/>
            <person name="Comes H.P."/>
            <person name="Ma Y."/>
            <person name="Chen Y."/>
            <person name="Huang G."/>
            <person name="Zhou Y."/>
            <person name="Zheng Z."/>
            <person name="Qiu Y."/>
        </authorList>
    </citation>
    <scope>NUCLEOTIDE SEQUENCE [LARGE SCALE GENOMIC DNA]</scope>
    <source>
        <tissue evidence="19">Roots</tissue>
    </source>
</reference>
<dbReference type="PANTHER" id="PTHR24006">
    <property type="entry name" value="UBIQUITIN CARBOXYL-TERMINAL HYDROLASE"/>
    <property type="match status" value="1"/>
</dbReference>
<dbReference type="PANTHER" id="PTHR24006:SF722">
    <property type="entry name" value="UBIQUITIN CARBOXYL-TERMINAL HYDROLASE 48"/>
    <property type="match status" value="1"/>
</dbReference>
<dbReference type="GO" id="GO:0006508">
    <property type="term" value="P:proteolysis"/>
    <property type="evidence" value="ECO:0007669"/>
    <property type="project" value="UniProtKB-KW"/>
</dbReference>
<evidence type="ECO:0000256" key="7">
    <source>
        <dbReference type="ARBA" id="ARBA00022786"/>
    </source>
</evidence>
<dbReference type="PROSITE" id="PS50235">
    <property type="entry name" value="USP_3"/>
    <property type="match status" value="1"/>
</dbReference>
<dbReference type="PROSITE" id="PS00973">
    <property type="entry name" value="USP_2"/>
    <property type="match status" value="1"/>
</dbReference>
<keyword evidence="6" id="KW-0677">Repeat</keyword>
<dbReference type="InterPro" id="IPR029071">
    <property type="entry name" value="Ubiquitin-like_domsf"/>
</dbReference>
<dbReference type="GO" id="GO:0004197">
    <property type="term" value="F:cysteine-type endopeptidase activity"/>
    <property type="evidence" value="ECO:0007669"/>
    <property type="project" value="InterPro"/>
</dbReference>
<feature type="region of interest" description="Disordered" evidence="16">
    <location>
        <begin position="1"/>
        <end position="20"/>
    </location>
</feature>
<dbReference type="SUPFAM" id="SSF54236">
    <property type="entry name" value="Ubiquitin-like"/>
    <property type="match status" value="1"/>
</dbReference>
<dbReference type="Gene3D" id="3.10.20.90">
    <property type="entry name" value="Phosphatidylinositol 3-kinase Catalytic Subunit, Chain A, domain 1"/>
    <property type="match status" value="1"/>
</dbReference>
<gene>
    <name evidence="19" type="ORF">SAY87_018786</name>
</gene>
<dbReference type="SUPFAM" id="SSF54001">
    <property type="entry name" value="Cysteine proteinases"/>
    <property type="match status" value="1"/>
</dbReference>
<dbReference type="GO" id="GO:0016579">
    <property type="term" value="P:protein deubiquitination"/>
    <property type="evidence" value="ECO:0007669"/>
    <property type="project" value="InterPro"/>
</dbReference>
<evidence type="ECO:0000256" key="8">
    <source>
        <dbReference type="ARBA" id="ARBA00022801"/>
    </source>
</evidence>
<comment type="catalytic activity">
    <reaction evidence="1">
        <text>Thiol-dependent hydrolysis of ester, thioester, amide, peptide and isopeptide bonds formed by the C-terminal Gly of ubiquitin (a 76-residue protein attached to proteins as an intracellular targeting signal).</text>
        <dbReference type="EC" id="3.4.19.12"/>
    </reaction>
</comment>
<evidence type="ECO:0000256" key="5">
    <source>
        <dbReference type="ARBA" id="ARBA00022670"/>
    </source>
</evidence>
<evidence type="ECO:0000256" key="13">
    <source>
        <dbReference type="ARBA" id="ARBA00075174"/>
    </source>
</evidence>
<evidence type="ECO:0000256" key="1">
    <source>
        <dbReference type="ARBA" id="ARBA00000707"/>
    </source>
</evidence>
<dbReference type="InterPro" id="IPR033841">
    <property type="entry name" value="Pep_USP48"/>
</dbReference>
<evidence type="ECO:0000256" key="2">
    <source>
        <dbReference type="ARBA" id="ARBA00004123"/>
    </source>
</evidence>
<feature type="domain" description="DUSP" evidence="18">
    <location>
        <begin position="491"/>
        <end position="584"/>
    </location>
</feature>
<evidence type="ECO:0000256" key="14">
    <source>
        <dbReference type="ARBA" id="ARBA00078771"/>
    </source>
</evidence>
<evidence type="ECO:0000256" key="9">
    <source>
        <dbReference type="ARBA" id="ARBA00022807"/>
    </source>
</evidence>
<evidence type="ECO:0000313" key="20">
    <source>
        <dbReference type="Proteomes" id="UP001345219"/>
    </source>
</evidence>
<feature type="compositionally biased region" description="Polar residues" evidence="16">
    <location>
        <begin position="394"/>
        <end position="412"/>
    </location>
</feature>